<dbReference type="Proteomes" id="UP000656548">
    <property type="component" value="Unassembled WGS sequence"/>
</dbReference>
<organism evidence="2 3">
    <name type="scientific">Amycolatopsis roodepoortensis</name>
    <dbReference type="NCBI Taxonomy" id="700274"/>
    <lineage>
        <taxon>Bacteria</taxon>
        <taxon>Bacillati</taxon>
        <taxon>Actinomycetota</taxon>
        <taxon>Actinomycetes</taxon>
        <taxon>Pseudonocardiales</taxon>
        <taxon>Pseudonocardiaceae</taxon>
        <taxon>Amycolatopsis</taxon>
    </lineage>
</organism>
<comment type="caution">
    <text evidence="2">The sequence shown here is derived from an EMBL/GenBank/DDBJ whole genome shotgun (WGS) entry which is preliminary data.</text>
</comment>
<feature type="transmembrane region" description="Helical" evidence="1">
    <location>
        <begin position="7"/>
        <end position="25"/>
    </location>
</feature>
<protein>
    <submittedName>
        <fullName evidence="2">Cadmium resistance protein CadD (Predicted permease)</fullName>
    </submittedName>
</protein>
<accession>A0ABR9L995</accession>
<feature type="transmembrane region" description="Helical" evidence="1">
    <location>
        <begin position="31"/>
        <end position="50"/>
    </location>
</feature>
<keyword evidence="1" id="KW-1133">Transmembrane helix</keyword>
<keyword evidence="1" id="KW-0812">Transmembrane</keyword>
<keyword evidence="1" id="KW-0472">Membrane</keyword>
<gene>
    <name evidence="2" type="ORF">H4W30_004007</name>
</gene>
<keyword evidence="3" id="KW-1185">Reference proteome</keyword>
<dbReference type="EMBL" id="JADBEJ010000005">
    <property type="protein sequence ID" value="MBE1576947.1"/>
    <property type="molecule type" value="Genomic_DNA"/>
</dbReference>
<evidence type="ECO:0000313" key="2">
    <source>
        <dbReference type="EMBL" id="MBE1576947.1"/>
    </source>
</evidence>
<dbReference type="RefSeq" id="WP_192744221.1">
    <property type="nucleotide sequence ID" value="NZ_CP102415.1"/>
</dbReference>
<evidence type="ECO:0000256" key="1">
    <source>
        <dbReference type="SAM" id="Phobius"/>
    </source>
</evidence>
<reference evidence="2 3" key="1">
    <citation type="submission" date="2020-10" db="EMBL/GenBank/DDBJ databases">
        <title>Sequencing the genomes of 1000 actinobacteria strains.</title>
        <authorList>
            <person name="Klenk H.-P."/>
        </authorList>
    </citation>
    <scope>NUCLEOTIDE SEQUENCE [LARGE SCALE GENOMIC DNA]</scope>
    <source>
        <strain evidence="2 3">DSM 46661</strain>
    </source>
</reference>
<sequence length="76" mass="8202">MSGFGKWNLGIGAVLMGAAVLCSVLDLISAAVITGILGLLGLCVAGYDLIDGWSERADLRRREARVLREREGRQDR</sequence>
<proteinExistence type="predicted"/>
<evidence type="ECO:0000313" key="3">
    <source>
        <dbReference type="Proteomes" id="UP000656548"/>
    </source>
</evidence>
<name>A0ABR9L995_9PSEU</name>